<sequence length="246" mass="27171">TQLLLLLLLLQSQEWGAVSQDSMTPLMVNRVLGELITLALKFPTEEKARSITWVYNGTSIAFISLREDQSSEPHVTDPKLRERLSFTGCCSLQLSNLTTADTGSYTAQIATETSTKFFTYALRIFQRLPRPQAEVQTITYENGTCNAIFRCSVEEGRQGITYVWSAVGSGTVVSQMGSVLSDSWSLGDLDRNYTCTVMNRVSNSSSIPFLARQLCAGPKAAEVTYCPVKWIFLGKGLLLLVFLGIL</sequence>
<protein>
    <recommendedName>
        <fullName evidence="6">Ig-like domain-containing protein</fullName>
    </recommendedName>
</protein>
<accession>H0XT74</accession>
<organism evidence="7 8">
    <name type="scientific">Otolemur garnettii</name>
    <name type="common">Small-eared galago</name>
    <name type="synonym">Garnett's greater bushbaby</name>
    <dbReference type="NCBI Taxonomy" id="30611"/>
    <lineage>
        <taxon>Eukaryota</taxon>
        <taxon>Metazoa</taxon>
        <taxon>Chordata</taxon>
        <taxon>Craniata</taxon>
        <taxon>Vertebrata</taxon>
        <taxon>Euteleostomi</taxon>
        <taxon>Mammalia</taxon>
        <taxon>Eutheria</taxon>
        <taxon>Euarchontoglires</taxon>
        <taxon>Primates</taxon>
        <taxon>Strepsirrhini</taxon>
        <taxon>Lorisiformes</taxon>
        <taxon>Galagidae</taxon>
        <taxon>Otolemur</taxon>
    </lineage>
</organism>
<evidence type="ECO:0000313" key="7">
    <source>
        <dbReference type="Ensembl" id="ENSOGAP00000019316.1"/>
    </source>
</evidence>
<evidence type="ECO:0000313" key="8">
    <source>
        <dbReference type="Proteomes" id="UP000005225"/>
    </source>
</evidence>
<keyword evidence="8" id="KW-1185">Reference proteome</keyword>
<dbReference type="PANTHER" id="PTHR12080:SF97">
    <property type="entry name" value="IG-LIKE DOMAIN-CONTAINING PROTEIN"/>
    <property type="match status" value="1"/>
</dbReference>
<evidence type="ECO:0000256" key="2">
    <source>
        <dbReference type="ARBA" id="ARBA00022729"/>
    </source>
</evidence>
<feature type="signal peptide" evidence="5">
    <location>
        <begin position="1"/>
        <end position="19"/>
    </location>
</feature>
<reference evidence="7" key="2">
    <citation type="submission" date="2025-08" db="UniProtKB">
        <authorList>
            <consortium name="Ensembl"/>
        </authorList>
    </citation>
    <scope>IDENTIFICATION</scope>
</reference>
<comment type="subcellular location">
    <subcellularLocation>
        <location evidence="1">Membrane</location>
    </subcellularLocation>
</comment>
<evidence type="ECO:0000256" key="5">
    <source>
        <dbReference type="SAM" id="SignalP"/>
    </source>
</evidence>
<dbReference type="GeneTree" id="ENSGT01030000234540"/>
<dbReference type="Proteomes" id="UP000005225">
    <property type="component" value="Unassembled WGS sequence"/>
</dbReference>
<dbReference type="eggNOG" id="ENOG502SSRG">
    <property type="taxonomic scope" value="Eukaryota"/>
</dbReference>
<evidence type="ECO:0000256" key="4">
    <source>
        <dbReference type="ARBA" id="ARBA00023180"/>
    </source>
</evidence>
<dbReference type="Ensembl" id="ENSOGAT00000027866.1">
    <property type="protein sequence ID" value="ENSOGAP00000019316.1"/>
    <property type="gene ID" value="ENSOGAG00000026160.1"/>
</dbReference>
<dbReference type="GO" id="GO:0009897">
    <property type="term" value="C:external side of plasma membrane"/>
    <property type="evidence" value="ECO:0007669"/>
    <property type="project" value="TreeGrafter"/>
</dbReference>
<dbReference type="PROSITE" id="PS50835">
    <property type="entry name" value="IG_LIKE"/>
    <property type="match status" value="1"/>
</dbReference>
<dbReference type="HOGENOM" id="CLU_069386_3_0_1"/>
<dbReference type="PANTHER" id="PTHR12080">
    <property type="entry name" value="SIGNALING LYMPHOCYTIC ACTIVATION MOLECULE"/>
    <property type="match status" value="1"/>
</dbReference>
<evidence type="ECO:0000256" key="3">
    <source>
        <dbReference type="ARBA" id="ARBA00023136"/>
    </source>
</evidence>
<dbReference type="AlphaFoldDB" id="H0XT74"/>
<evidence type="ECO:0000259" key="6">
    <source>
        <dbReference type="PROSITE" id="PS50835"/>
    </source>
</evidence>
<feature type="chain" id="PRO_5003545423" description="Ig-like domain-containing protein" evidence="5">
    <location>
        <begin position="20"/>
        <end position="246"/>
    </location>
</feature>
<name>H0XT74_OTOGA</name>
<dbReference type="OMA" id="KARSITW"/>
<dbReference type="SUPFAM" id="SSF48726">
    <property type="entry name" value="Immunoglobulin"/>
    <property type="match status" value="1"/>
</dbReference>
<dbReference type="InterPro" id="IPR015631">
    <property type="entry name" value="CD2/SLAM_rcpt"/>
</dbReference>
<proteinExistence type="predicted"/>
<feature type="domain" description="Ig-like" evidence="6">
    <location>
        <begin position="129"/>
        <end position="208"/>
    </location>
</feature>
<dbReference type="InterPro" id="IPR036179">
    <property type="entry name" value="Ig-like_dom_sf"/>
</dbReference>
<keyword evidence="4" id="KW-0325">Glycoprotein</keyword>
<dbReference type="InParanoid" id="H0XT74"/>
<keyword evidence="2 5" id="KW-0732">Signal</keyword>
<evidence type="ECO:0000256" key="1">
    <source>
        <dbReference type="ARBA" id="ARBA00004370"/>
    </source>
</evidence>
<keyword evidence="3" id="KW-0472">Membrane</keyword>
<reference evidence="8" key="1">
    <citation type="submission" date="2011-03" db="EMBL/GenBank/DDBJ databases">
        <title>Version 3 of the genome sequence of Otolemur garnettii (Bushbaby).</title>
        <authorList>
            <consortium name="The Broad Institute Genome Sequencing Platform"/>
            <person name="Di Palma F."/>
            <person name="Johnson J."/>
            <person name="Lander E.S."/>
            <person name="Lindblad-Toh K."/>
            <person name="Jaffe D.B."/>
            <person name="Gnerre S."/>
            <person name="MacCallum I."/>
            <person name="Przybylski D."/>
            <person name="Ribeiro F.J."/>
            <person name="Burton J.N."/>
            <person name="Walker B.J."/>
            <person name="Sharpe T."/>
            <person name="Hall G."/>
        </authorList>
    </citation>
    <scope>NUCLEOTIDE SEQUENCE [LARGE SCALE GENOMIC DNA]</scope>
</reference>
<dbReference type="InterPro" id="IPR013783">
    <property type="entry name" value="Ig-like_fold"/>
</dbReference>
<reference evidence="7" key="3">
    <citation type="submission" date="2025-09" db="UniProtKB">
        <authorList>
            <consortium name="Ensembl"/>
        </authorList>
    </citation>
    <scope>IDENTIFICATION</scope>
</reference>
<dbReference type="Gene3D" id="2.60.40.10">
    <property type="entry name" value="Immunoglobulins"/>
    <property type="match status" value="2"/>
</dbReference>
<dbReference type="EMBL" id="AAQR03039318">
    <property type="status" value="NOT_ANNOTATED_CDS"/>
    <property type="molecule type" value="Genomic_DNA"/>
</dbReference>
<dbReference type="InterPro" id="IPR007110">
    <property type="entry name" value="Ig-like_dom"/>
</dbReference>
<dbReference type="GO" id="GO:0042110">
    <property type="term" value="P:T cell activation"/>
    <property type="evidence" value="ECO:0007669"/>
    <property type="project" value="TreeGrafter"/>
</dbReference>